<protein>
    <recommendedName>
        <fullName evidence="3">protein-histidine N-methyltransferase</fullName>
        <ecNumber evidence="3">2.1.1.85</ecNumber>
    </recommendedName>
</protein>
<keyword evidence="5 11" id="KW-0489">Methyltransferase</keyword>
<evidence type="ECO:0000256" key="8">
    <source>
        <dbReference type="ARBA" id="ARBA00023242"/>
    </source>
</evidence>
<evidence type="ECO:0000256" key="6">
    <source>
        <dbReference type="ARBA" id="ARBA00022679"/>
    </source>
</evidence>
<comment type="similarity">
    <text evidence="9">Belongs to the methyltransferase superfamily. METTL18 family.</text>
</comment>
<dbReference type="Pfam" id="PF10294">
    <property type="entry name" value="Methyltransf_16"/>
    <property type="match status" value="1"/>
</dbReference>
<evidence type="ECO:0000256" key="4">
    <source>
        <dbReference type="ARBA" id="ARBA00022490"/>
    </source>
</evidence>
<dbReference type="EMBL" id="AP028916">
    <property type="protein sequence ID" value="BES98007.1"/>
    <property type="molecule type" value="Genomic_DNA"/>
</dbReference>
<evidence type="ECO:0000256" key="2">
    <source>
        <dbReference type="ARBA" id="ARBA00004496"/>
    </source>
</evidence>
<dbReference type="Proteomes" id="UP001307889">
    <property type="component" value="Chromosome 8"/>
</dbReference>
<dbReference type="EC" id="2.1.1.85" evidence="3"/>
<keyword evidence="7" id="KW-0949">S-adenosyl-L-methionine</keyword>
<accession>A0ABN7B0P2</accession>
<feature type="region of interest" description="Disordered" evidence="10">
    <location>
        <begin position="1"/>
        <end position="27"/>
    </location>
</feature>
<keyword evidence="4" id="KW-0963">Cytoplasm</keyword>
<reference evidence="11 12" key="1">
    <citation type="submission" date="2023-09" db="EMBL/GenBank/DDBJ databases">
        <title>Nesidiocoris tenuis whole genome shotgun sequence.</title>
        <authorList>
            <person name="Shibata T."/>
            <person name="Shimoda M."/>
            <person name="Kobayashi T."/>
            <person name="Uehara T."/>
        </authorList>
    </citation>
    <scope>NUCLEOTIDE SEQUENCE [LARGE SCALE GENOMIC DNA]</scope>
    <source>
        <strain evidence="11 12">Japan</strain>
    </source>
</reference>
<dbReference type="InterPro" id="IPR019410">
    <property type="entry name" value="Methyltransf_16"/>
</dbReference>
<evidence type="ECO:0000313" key="11">
    <source>
        <dbReference type="EMBL" id="BES98007.1"/>
    </source>
</evidence>
<proteinExistence type="inferred from homology"/>
<dbReference type="PANTHER" id="PTHR14614:SF39">
    <property type="entry name" value="HISTIDINE PROTEIN METHYLTRANSFERASE 1 HOMOLOG"/>
    <property type="match status" value="1"/>
</dbReference>
<keyword evidence="8" id="KW-0539">Nucleus</keyword>
<keyword evidence="12" id="KW-1185">Reference proteome</keyword>
<dbReference type="PANTHER" id="PTHR14614">
    <property type="entry name" value="HEPATOCELLULAR CARCINOMA-ASSOCIATED ANTIGEN"/>
    <property type="match status" value="1"/>
</dbReference>
<gene>
    <name evidence="11" type="ORF">NTJ_10822</name>
</gene>
<evidence type="ECO:0000256" key="10">
    <source>
        <dbReference type="SAM" id="MobiDB-lite"/>
    </source>
</evidence>
<dbReference type="CDD" id="cd02440">
    <property type="entry name" value="AdoMet_MTases"/>
    <property type="match status" value="1"/>
</dbReference>
<dbReference type="SUPFAM" id="SSF53335">
    <property type="entry name" value="S-adenosyl-L-methionine-dependent methyltransferases"/>
    <property type="match status" value="1"/>
</dbReference>
<evidence type="ECO:0000256" key="3">
    <source>
        <dbReference type="ARBA" id="ARBA00012533"/>
    </source>
</evidence>
<keyword evidence="6" id="KW-0808">Transferase</keyword>
<dbReference type="GO" id="GO:0032259">
    <property type="term" value="P:methylation"/>
    <property type="evidence" value="ECO:0007669"/>
    <property type="project" value="UniProtKB-KW"/>
</dbReference>
<dbReference type="InterPro" id="IPR029063">
    <property type="entry name" value="SAM-dependent_MTases_sf"/>
</dbReference>
<dbReference type="GO" id="GO:0008168">
    <property type="term" value="F:methyltransferase activity"/>
    <property type="evidence" value="ECO:0007669"/>
    <property type="project" value="UniProtKB-KW"/>
</dbReference>
<feature type="compositionally biased region" description="Basic and acidic residues" evidence="10">
    <location>
        <begin position="1"/>
        <end position="10"/>
    </location>
</feature>
<evidence type="ECO:0000256" key="7">
    <source>
        <dbReference type="ARBA" id="ARBA00022691"/>
    </source>
</evidence>
<evidence type="ECO:0000256" key="9">
    <source>
        <dbReference type="ARBA" id="ARBA00038126"/>
    </source>
</evidence>
<evidence type="ECO:0000313" key="12">
    <source>
        <dbReference type="Proteomes" id="UP001307889"/>
    </source>
</evidence>
<comment type="subcellular location">
    <subcellularLocation>
        <location evidence="2">Cytoplasm</location>
    </subcellularLocation>
    <subcellularLocation>
        <location evidence="1">Nucleus</location>
    </subcellularLocation>
</comment>
<organism evidence="11 12">
    <name type="scientific">Nesidiocoris tenuis</name>
    <dbReference type="NCBI Taxonomy" id="355587"/>
    <lineage>
        <taxon>Eukaryota</taxon>
        <taxon>Metazoa</taxon>
        <taxon>Ecdysozoa</taxon>
        <taxon>Arthropoda</taxon>
        <taxon>Hexapoda</taxon>
        <taxon>Insecta</taxon>
        <taxon>Pterygota</taxon>
        <taxon>Neoptera</taxon>
        <taxon>Paraneoptera</taxon>
        <taxon>Hemiptera</taxon>
        <taxon>Heteroptera</taxon>
        <taxon>Panheteroptera</taxon>
        <taxon>Cimicomorpha</taxon>
        <taxon>Miridae</taxon>
        <taxon>Dicyphina</taxon>
        <taxon>Nesidiocoris</taxon>
    </lineage>
</organism>
<dbReference type="Gene3D" id="3.40.50.150">
    <property type="entry name" value="Vaccinia Virus protein VP39"/>
    <property type="match status" value="1"/>
</dbReference>
<sequence>MFTFDFRGEKTASSSHSGGDNPADDVSQRISPAEVCPEIDWNGLSTTVLVNGTKMTVVDSLKIVDHLKIVGTGKMSIVQAESGHSDLLPGVYEGGMKIWESTFDLGELLFRKLGESLKGKTILDLGCGSGILGIIALKQGCASVHFQDYNRDVIVYFTIPNVQLNGDELLPKSQFWSGDWKSYENVDDSQFDVIITSETIYNPQSYQKLHDVIRKKLKPGGSAYLAGKSYYFGVGGSIKGFMDFVVRENVLQAVSLWSNDEGVKREIIVLKHRLEQPS</sequence>
<evidence type="ECO:0000256" key="1">
    <source>
        <dbReference type="ARBA" id="ARBA00004123"/>
    </source>
</evidence>
<evidence type="ECO:0000256" key="5">
    <source>
        <dbReference type="ARBA" id="ARBA00022603"/>
    </source>
</evidence>
<name>A0ABN7B0P2_9HEMI</name>